<evidence type="ECO:0000259" key="5">
    <source>
        <dbReference type="PROSITE" id="PS51462"/>
    </source>
</evidence>
<gene>
    <name evidence="6" type="ORF">JD108_16540</name>
    <name evidence="7" type="ORF">KDJ56_16485</name>
</gene>
<organism evidence="6 8">
    <name type="scientific">Brevibacillus composti</name>
    <dbReference type="NCBI Taxonomy" id="2796470"/>
    <lineage>
        <taxon>Bacteria</taxon>
        <taxon>Bacillati</taxon>
        <taxon>Bacillota</taxon>
        <taxon>Bacilli</taxon>
        <taxon>Bacillales</taxon>
        <taxon>Paenibacillaceae</taxon>
        <taxon>Brevibacillus</taxon>
    </lineage>
</organism>
<evidence type="ECO:0000313" key="9">
    <source>
        <dbReference type="Proteomes" id="UP000677234"/>
    </source>
</evidence>
<dbReference type="PANTHER" id="PTHR43046">
    <property type="entry name" value="GDP-MANNOSE MANNOSYL HYDROLASE"/>
    <property type="match status" value="1"/>
</dbReference>
<evidence type="ECO:0000256" key="2">
    <source>
        <dbReference type="ARBA" id="ARBA00022801"/>
    </source>
</evidence>
<dbReference type="AlphaFoldDB" id="A0A7T5JMX7"/>
<comment type="cofactor">
    <cofactor evidence="1">
        <name>Mg(2+)</name>
        <dbReference type="ChEBI" id="CHEBI:18420"/>
    </cofactor>
</comment>
<dbReference type="GO" id="GO:0016787">
    <property type="term" value="F:hydrolase activity"/>
    <property type="evidence" value="ECO:0007669"/>
    <property type="project" value="UniProtKB-KW"/>
</dbReference>
<evidence type="ECO:0000256" key="3">
    <source>
        <dbReference type="ARBA" id="ARBA00022842"/>
    </source>
</evidence>
<evidence type="ECO:0000313" key="6">
    <source>
        <dbReference type="EMBL" id="QQE73486.1"/>
    </source>
</evidence>
<sequence>MKRVDVAYTLLYDEPKNQVLLVYNRRGDWSLPGGGVEQGETLAEAAVREMKEETGYEVEVTRIIAVNEAFLRGEHVHFFTFHGRIVHAPDVIPADAAILDVKWVDVEEADRLLPYYPEGVSGLIRAPGAAYVWQGRSD</sequence>
<name>A0A7T5JMX7_9BACL</name>
<dbReference type="InterPro" id="IPR015797">
    <property type="entry name" value="NUDIX_hydrolase-like_dom_sf"/>
</dbReference>
<dbReference type="EMBL" id="CP073708">
    <property type="protein sequence ID" value="QUO40568.1"/>
    <property type="molecule type" value="Genomic_DNA"/>
</dbReference>
<evidence type="ECO:0000256" key="4">
    <source>
        <dbReference type="RuleBase" id="RU003476"/>
    </source>
</evidence>
<accession>A0A7T5JMX7</accession>
<dbReference type="CDD" id="cd02883">
    <property type="entry name" value="NUDIX_Hydrolase"/>
    <property type="match status" value="1"/>
</dbReference>
<dbReference type="Proteomes" id="UP000677234">
    <property type="component" value="Chromosome"/>
</dbReference>
<dbReference type="PROSITE" id="PS00893">
    <property type="entry name" value="NUDIX_BOX"/>
    <property type="match status" value="1"/>
</dbReference>
<dbReference type="EMBL" id="CP066308">
    <property type="protein sequence ID" value="QQE73486.1"/>
    <property type="molecule type" value="Genomic_DNA"/>
</dbReference>
<reference evidence="7" key="2">
    <citation type="submission" date="2021-04" db="EMBL/GenBank/DDBJ databases">
        <title>Brevibacillus composti FJAT-54423, complete genome.</title>
        <authorList>
            <person name="Tang R."/>
        </authorList>
    </citation>
    <scope>NUCLEOTIDE SEQUENCE</scope>
    <source>
        <strain evidence="7">FJAT-54424</strain>
    </source>
</reference>
<dbReference type="Gene3D" id="3.90.79.10">
    <property type="entry name" value="Nucleoside Triphosphate Pyrophosphohydrolase"/>
    <property type="match status" value="1"/>
</dbReference>
<feature type="domain" description="Nudix hydrolase" evidence="5">
    <location>
        <begin position="2"/>
        <end position="126"/>
    </location>
</feature>
<comment type="similarity">
    <text evidence="4">Belongs to the Nudix hydrolase family.</text>
</comment>
<dbReference type="InterPro" id="IPR020476">
    <property type="entry name" value="Nudix_hydrolase"/>
</dbReference>
<dbReference type="PANTHER" id="PTHR43046:SF12">
    <property type="entry name" value="GDP-MANNOSE MANNOSYL HYDROLASE"/>
    <property type="match status" value="1"/>
</dbReference>
<evidence type="ECO:0000313" key="8">
    <source>
        <dbReference type="Proteomes" id="UP000595847"/>
    </source>
</evidence>
<dbReference type="InterPro" id="IPR020084">
    <property type="entry name" value="NUDIX_hydrolase_CS"/>
</dbReference>
<dbReference type="Proteomes" id="UP000595847">
    <property type="component" value="Chromosome"/>
</dbReference>
<keyword evidence="2 4" id="KW-0378">Hydrolase</keyword>
<proteinExistence type="inferred from homology"/>
<evidence type="ECO:0000256" key="1">
    <source>
        <dbReference type="ARBA" id="ARBA00001946"/>
    </source>
</evidence>
<reference evidence="6 8" key="1">
    <citation type="submission" date="2020-12" db="EMBL/GenBank/DDBJ databases">
        <title>strain FJAT-54423T represents a novel species of the genus Brevibacillus.</title>
        <authorList>
            <person name="Tang R."/>
        </authorList>
    </citation>
    <scope>NUCLEOTIDE SEQUENCE [LARGE SCALE GENOMIC DNA]</scope>
    <source>
        <strain evidence="6 8">FJAT-54423</strain>
    </source>
</reference>
<keyword evidence="9" id="KW-1185">Reference proteome</keyword>
<protein>
    <submittedName>
        <fullName evidence="6">NUDIX hydrolase</fullName>
    </submittedName>
</protein>
<evidence type="ECO:0000313" key="7">
    <source>
        <dbReference type="EMBL" id="QUO40568.1"/>
    </source>
</evidence>
<dbReference type="PRINTS" id="PR00502">
    <property type="entry name" value="NUDIXFAMILY"/>
</dbReference>
<dbReference type="InterPro" id="IPR000086">
    <property type="entry name" value="NUDIX_hydrolase_dom"/>
</dbReference>
<dbReference type="PROSITE" id="PS51462">
    <property type="entry name" value="NUDIX"/>
    <property type="match status" value="1"/>
</dbReference>
<keyword evidence="3" id="KW-0460">Magnesium</keyword>
<dbReference type="Pfam" id="PF00293">
    <property type="entry name" value="NUDIX"/>
    <property type="match status" value="1"/>
</dbReference>
<dbReference type="SUPFAM" id="SSF55811">
    <property type="entry name" value="Nudix"/>
    <property type="match status" value="1"/>
</dbReference>
<dbReference type="KEGG" id="bcop:JD108_16540"/>
<dbReference type="RefSeq" id="WP_198827094.1">
    <property type="nucleotide sequence ID" value="NZ_CP066308.1"/>
</dbReference>